<dbReference type="Proteomes" id="UP000284842">
    <property type="component" value="Unassembled WGS sequence"/>
</dbReference>
<feature type="compositionally biased region" description="Acidic residues" evidence="1">
    <location>
        <begin position="158"/>
        <end position="177"/>
    </location>
</feature>
<feature type="compositionally biased region" description="Polar residues" evidence="1">
    <location>
        <begin position="194"/>
        <end position="240"/>
    </location>
</feature>
<feature type="compositionally biased region" description="Basic and acidic residues" evidence="1">
    <location>
        <begin position="759"/>
        <end position="790"/>
    </location>
</feature>
<dbReference type="EMBL" id="NHTK01006115">
    <property type="protein sequence ID" value="PPQ63656.1"/>
    <property type="molecule type" value="Genomic_DNA"/>
</dbReference>
<feature type="compositionally biased region" description="Polar residues" evidence="1">
    <location>
        <begin position="1200"/>
        <end position="1212"/>
    </location>
</feature>
<protein>
    <submittedName>
        <fullName evidence="2">Uncharacterized protein</fullName>
    </submittedName>
</protein>
<comment type="caution">
    <text evidence="2">The sequence shown here is derived from an EMBL/GenBank/DDBJ whole genome shotgun (WGS) entry which is preliminary data.</text>
</comment>
<feature type="compositionally biased region" description="Low complexity" evidence="1">
    <location>
        <begin position="32"/>
        <end position="72"/>
    </location>
</feature>
<feature type="compositionally biased region" description="Acidic residues" evidence="1">
    <location>
        <begin position="1264"/>
        <end position="1277"/>
    </location>
</feature>
<dbReference type="InParanoid" id="A0A409VA21"/>
<keyword evidence="3" id="KW-1185">Reference proteome</keyword>
<feature type="compositionally biased region" description="Low complexity" evidence="1">
    <location>
        <begin position="1111"/>
        <end position="1140"/>
    </location>
</feature>
<feature type="region of interest" description="Disordered" evidence="1">
    <location>
        <begin position="140"/>
        <end position="320"/>
    </location>
</feature>
<feature type="compositionally biased region" description="Low complexity" evidence="1">
    <location>
        <begin position="408"/>
        <end position="441"/>
    </location>
</feature>
<feature type="region of interest" description="Disordered" evidence="1">
    <location>
        <begin position="387"/>
        <end position="473"/>
    </location>
</feature>
<feature type="region of interest" description="Disordered" evidence="1">
    <location>
        <begin position="1"/>
        <end position="118"/>
    </location>
</feature>
<dbReference type="OrthoDB" id="2997660at2759"/>
<feature type="region of interest" description="Disordered" evidence="1">
    <location>
        <begin position="333"/>
        <end position="372"/>
    </location>
</feature>
<name>A0A409VA21_9AGAR</name>
<feature type="compositionally biased region" description="Acidic residues" evidence="1">
    <location>
        <begin position="295"/>
        <end position="311"/>
    </location>
</feature>
<feature type="compositionally biased region" description="Basic and acidic residues" evidence="1">
    <location>
        <begin position="395"/>
        <end position="405"/>
    </location>
</feature>
<gene>
    <name evidence="2" type="ORF">CVT24_004430</name>
</gene>
<feature type="region of interest" description="Disordered" evidence="1">
    <location>
        <begin position="1105"/>
        <end position="1277"/>
    </location>
</feature>
<evidence type="ECO:0000313" key="3">
    <source>
        <dbReference type="Proteomes" id="UP000284842"/>
    </source>
</evidence>
<feature type="compositionally biased region" description="Low complexity" evidence="1">
    <location>
        <begin position="178"/>
        <end position="193"/>
    </location>
</feature>
<proteinExistence type="predicted"/>
<feature type="compositionally biased region" description="Basic and acidic residues" evidence="1">
    <location>
        <begin position="499"/>
        <end position="541"/>
    </location>
</feature>
<accession>A0A409VA21</accession>
<evidence type="ECO:0000313" key="2">
    <source>
        <dbReference type="EMBL" id="PPQ63656.1"/>
    </source>
</evidence>
<feature type="compositionally biased region" description="Polar residues" evidence="1">
    <location>
        <begin position="1"/>
        <end position="31"/>
    </location>
</feature>
<feature type="compositionally biased region" description="Polar residues" evidence="1">
    <location>
        <begin position="340"/>
        <end position="370"/>
    </location>
</feature>
<feature type="compositionally biased region" description="Basic and acidic residues" evidence="1">
    <location>
        <begin position="1241"/>
        <end position="1255"/>
    </location>
</feature>
<dbReference type="AlphaFoldDB" id="A0A409VA21"/>
<feature type="compositionally biased region" description="Polar residues" evidence="1">
    <location>
        <begin position="248"/>
        <end position="259"/>
    </location>
</feature>
<feature type="compositionally biased region" description="Low complexity" evidence="1">
    <location>
        <begin position="797"/>
        <end position="811"/>
    </location>
</feature>
<feature type="region of interest" description="Disordered" evidence="1">
    <location>
        <begin position="496"/>
        <end position="580"/>
    </location>
</feature>
<evidence type="ECO:0000256" key="1">
    <source>
        <dbReference type="SAM" id="MobiDB-lite"/>
    </source>
</evidence>
<feature type="compositionally biased region" description="Basic residues" evidence="1">
    <location>
        <begin position="745"/>
        <end position="758"/>
    </location>
</feature>
<reference evidence="2 3" key="1">
    <citation type="journal article" date="2018" name="Evol. Lett.">
        <title>Horizontal gene cluster transfer increased hallucinogenic mushroom diversity.</title>
        <authorList>
            <person name="Reynolds H.T."/>
            <person name="Vijayakumar V."/>
            <person name="Gluck-Thaler E."/>
            <person name="Korotkin H.B."/>
            <person name="Matheny P.B."/>
            <person name="Slot J.C."/>
        </authorList>
    </citation>
    <scope>NUCLEOTIDE SEQUENCE [LARGE SCALE GENOMIC DNA]</scope>
    <source>
        <strain evidence="2 3">2629</strain>
    </source>
</reference>
<feature type="region of interest" description="Disordered" evidence="1">
    <location>
        <begin position="736"/>
        <end position="838"/>
    </location>
</feature>
<organism evidence="2 3">
    <name type="scientific">Panaeolus cyanescens</name>
    <dbReference type="NCBI Taxonomy" id="181874"/>
    <lineage>
        <taxon>Eukaryota</taxon>
        <taxon>Fungi</taxon>
        <taxon>Dikarya</taxon>
        <taxon>Basidiomycota</taxon>
        <taxon>Agaricomycotina</taxon>
        <taxon>Agaricomycetes</taxon>
        <taxon>Agaricomycetidae</taxon>
        <taxon>Agaricales</taxon>
        <taxon>Agaricineae</taxon>
        <taxon>Galeropsidaceae</taxon>
        <taxon>Panaeolus</taxon>
    </lineage>
</organism>
<feature type="compositionally biased region" description="Low complexity" evidence="1">
    <location>
        <begin position="1148"/>
        <end position="1167"/>
    </location>
</feature>
<sequence length="1277" mass="138762">MTATPTIGSKSRLEGNNSVSRLYHNQANPDISSSASPFSVPSTTPFGHTNLPTQPHTSTTTNTSNSTFSDTPFPVRQSPSSSIAMAIDKSNPNRAIPRPHHHYLSDTTSASASSSSAVPNYHRISCADSPITPLVYRDATGRVNGSAGGERSKSEPLPESEDVVELDGDVDMGDDTGESQSSSGSGSSTVTVTPRQQQQKLPLWRSQSAYPVHMSESNYHQQSPISLHQRTSTVNDSVNKTPLGATDSAIQASTTSYTAPQYPIHHQETDDSDAMQDVLSSDEYDNEWSGSTLNDNDDDQESGSQSDDDIDNINMNDIDITPSQQDDWAVLLSQHPDPPTVSSSSLRQGSGKESSSELHTNTLGPGSENESGGVFKAQLEFEAQATKVAKTNSNAKDRLASESRSTRPQQLSAAQPQPSSSLQPPHPSLSLPPSQSSFSQPTPVPPEKQMQPAPLNRKDSIAATEILDPEPQDIVKDLQSMGIKVRDYAYFPRARKGRGGAEKEKDKERVNEKVEEVKDAESEAGPKEMSEKVKGKHKDSEPTLDATKPTTTETSNTSISSSTANSSDIPVPPSSNPATHIMLPMPKVPLEIFDPYKAVSEVDYRWSLPTARRQAQGSSAAVQGKVLHHLLEIGWLSRTEMWARASEDDLRSLEKYLEGIERWREVVKSGVVTVDGQSKEGGEGEEEEVFSIHAFQPQPYPWVSLPFNSIPSLEQRRDMLNARRAFWAHMDEMREASQIGERREKRDRRAGREGRRRAGMRERGMGGEGEGRSLGEREESLERGTKRRADEDEESLPVPVVEQRQRSVSVVGRKRRKMSPEPTGKPTEEEEDDPYRGLTEDERAYQIELDEEEEEYQRQLRDSLREMVKDIAGVEGEGSVRRRWWEFERGELKRGGIGRNGIVRRRLGQPPKHVVNAEEDKDQTKTRMNAMLNPYAGDKEDEVDPTTFTYKLWFKKPERYTRGPFTVYPPPQQRLGGGVVVEPQGAGANNGMIQQWATGVRQPALSRITGGLGMEMSPFVQLPTSIGGPGPAALERTDTPPLSDAEQALNEAFANGRRGVLPPPSANAAINGNGAAAAPGRGRGLTRAYTNEGMPGGLWSGRGNLPVWGVAPTPATNSSTTPTPTNSNPNSNANSRAPTPTHSMSQIPTNAQSQSQSQTQNPKQAQAPTQEPTTVPAQLARKAKPLGATTTLASIPVDSANPTLKSGSQAVSVNGAGGGRSVPVTRSMSVRGDVNGVKHMGKQEASLKESVKETSEAELGVQGEDTESEGGDTEAED</sequence>
<feature type="compositionally biased region" description="Acidic residues" evidence="1">
    <location>
        <begin position="270"/>
        <end position="286"/>
    </location>
</feature>
<feature type="compositionally biased region" description="Low complexity" evidence="1">
    <location>
        <begin position="547"/>
        <end position="567"/>
    </location>
</feature>